<sequence length="121" mass="14033">MRIDKFVWAVRLYKTRSIGAEAVKTGQVLLNDSPVKAAQTVKPGDVLKIKRNPIWRTYKIKELLKNRVGAKLVDQYIEDCTAPEELEKLEMMKLMPGYDREKGAGRPTKKERRDLDGWDTW</sequence>
<dbReference type="GO" id="GO:0003677">
    <property type="term" value="F:DNA binding"/>
    <property type="evidence" value="ECO:0007669"/>
    <property type="project" value="UniProtKB-KW"/>
</dbReference>
<accession>A0A7K3WT96</accession>
<evidence type="ECO:0000256" key="4">
    <source>
        <dbReference type="PROSITE-ProRule" id="PRU00182"/>
    </source>
</evidence>
<evidence type="ECO:0000256" key="1">
    <source>
        <dbReference type="ARBA" id="ARBA00008396"/>
    </source>
</evidence>
<dbReference type="AlphaFoldDB" id="A0A7K3WT96"/>
<comment type="caution">
    <text evidence="7">The sequence shown here is derived from an EMBL/GenBank/DDBJ whole genome shotgun (WGS) entry which is preliminary data.</text>
</comment>
<dbReference type="InterPro" id="IPR002942">
    <property type="entry name" value="S4_RNA-bd"/>
</dbReference>
<dbReference type="InterPro" id="IPR025708">
    <property type="entry name" value="HSP15"/>
</dbReference>
<feature type="compositionally biased region" description="Basic and acidic residues" evidence="5">
    <location>
        <begin position="111"/>
        <end position="121"/>
    </location>
</feature>
<gene>
    <name evidence="7" type="ORF">G3O08_10270</name>
</gene>
<evidence type="ECO:0000256" key="2">
    <source>
        <dbReference type="ARBA" id="ARBA00022884"/>
    </source>
</evidence>
<evidence type="ECO:0000256" key="5">
    <source>
        <dbReference type="SAM" id="MobiDB-lite"/>
    </source>
</evidence>
<evidence type="ECO:0000313" key="8">
    <source>
        <dbReference type="Proteomes" id="UP000486602"/>
    </source>
</evidence>
<dbReference type="PIRSF" id="PIRSF016821">
    <property type="entry name" value="HSP15"/>
    <property type="match status" value="1"/>
</dbReference>
<dbReference type="CDD" id="cd00165">
    <property type="entry name" value="S4"/>
    <property type="match status" value="1"/>
</dbReference>
<organism evidence="7 8">
    <name type="scientific">Cryomorpha ignava</name>
    <dbReference type="NCBI Taxonomy" id="101383"/>
    <lineage>
        <taxon>Bacteria</taxon>
        <taxon>Pseudomonadati</taxon>
        <taxon>Bacteroidota</taxon>
        <taxon>Flavobacteriia</taxon>
        <taxon>Flavobacteriales</taxon>
        <taxon>Cryomorphaceae</taxon>
        <taxon>Cryomorpha</taxon>
    </lineage>
</organism>
<dbReference type="InterPro" id="IPR036986">
    <property type="entry name" value="S4_RNA-bd_sf"/>
</dbReference>
<dbReference type="GO" id="GO:0034605">
    <property type="term" value="P:cellular response to heat"/>
    <property type="evidence" value="ECO:0007669"/>
    <property type="project" value="InterPro"/>
</dbReference>
<dbReference type="GO" id="GO:0043023">
    <property type="term" value="F:ribosomal large subunit binding"/>
    <property type="evidence" value="ECO:0007669"/>
    <property type="project" value="InterPro"/>
</dbReference>
<keyword evidence="2 4" id="KW-0694">RNA-binding</keyword>
<feature type="domain" description="RNA-binding S4" evidence="6">
    <location>
        <begin position="1"/>
        <end position="60"/>
    </location>
</feature>
<dbReference type="SMART" id="SM00363">
    <property type="entry name" value="S4"/>
    <property type="match status" value="1"/>
</dbReference>
<evidence type="ECO:0000313" key="7">
    <source>
        <dbReference type="EMBL" id="NEN23885.1"/>
    </source>
</evidence>
<comment type="similarity">
    <text evidence="1">Belongs to the HSP15 family.</text>
</comment>
<keyword evidence="8" id="KW-1185">Reference proteome</keyword>
<dbReference type="EMBL" id="JAAGVY010000016">
    <property type="protein sequence ID" value="NEN23885.1"/>
    <property type="molecule type" value="Genomic_DNA"/>
</dbReference>
<feature type="region of interest" description="Disordered" evidence="5">
    <location>
        <begin position="98"/>
        <end position="121"/>
    </location>
</feature>
<keyword evidence="3" id="KW-0238">DNA-binding</keyword>
<dbReference type="Pfam" id="PF01479">
    <property type="entry name" value="S4"/>
    <property type="match status" value="1"/>
</dbReference>
<dbReference type="Gene3D" id="3.10.290.10">
    <property type="entry name" value="RNA-binding S4 domain"/>
    <property type="match status" value="1"/>
</dbReference>
<dbReference type="SUPFAM" id="SSF55174">
    <property type="entry name" value="Alpha-L RNA-binding motif"/>
    <property type="match status" value="1"/>
</dbReference>
<dbReference type="Proteomes" id="UP000486602">
    <property type="component" value="Unassembled WGS sequence"/>
</dbReference>
<reference evidence="7 8" key="1">
    <citation type="submission" date="2020-02" db="EMBL/GenBank/DDBJ databases">
        <title>Out from the shadows clarifying the taxonomy of the family Cryomorphaceae and related taxa by utilizing the GTDB taxonomic framework.</title>
        <authorList>
            <person name="Bowman J.P."/>
        </authorList>
    </citation>
    <scope>NUCLEOTIDE SEQUENCE [LARGE SCALE GENOMIC DNA]</scope>
    <source>
        <strain evidence="7 8">QSSC 1-22</strain>
    </source>
</reference>
<evidence type="ECO:0000259" key="6">
    <source>
        <dbReference type="SMART" id="SM00363"/>
    </source>
</evidence>
<evidence type="ECO:0000256" key="3">
    <source>
        <dbReference type="ARBA" id="ARBA00023125"/>
    </source>
</evidence>
<dbReference type="PROSITE" id="PS50889">
    <property type="entry name" value="S4"/>
    <property type="match status" value="1"/>
</dbReference>
<protein>
    <submittedName>
        <fullName evidence="7">RNA-binding S4 domain-containing protein</fullName>
    </submittedName>
</protein>
<name>A0A7K3WT96_9FLAO</name>
<proteinExistence type="inferred from homology"/>
<dbReference type="GO" id="GO:0003727">
    <property type="term" value="F:single-stranded RNA binding"/>
    <property type="evidence" value="ECO:0007669"/>
    <property type="project" value="InterPro"/>
</dbReference>